<keyword evidence="12" id="KW-1185">Reference proteome</keyword>
<evidence type="ECO:0000256" key="1">
    <source>
        <dbReference type="ARBA" id="ARBA00000012"/>
    </source>
</evidence>
<gene>
    <name evidence="11" type="primary">folP</name>
    <name evidence="11" type="ORF">K0504_08070</name>
</gene>
<dbReference type="GO" id="GO:0004156">
    <property type="term" value="F:dihydropteroate synthase activity"/>
    <property type="evidence" value="ECO:0007669"/>
    <property type="project" value="UniProtKB-EC"/>
</dbReference>
<evidence type="ECO:0000256" key="5">
    <source>
        <dbReference type="ARBA" id="ARBA00022679"/>
    </source>
</evidence>
<evidence type="ECO:0000256" key="3">
    <source>
        <dbReference type="ARBA" id="ARBA00004763"/>
    </source>
</evidence>
<proteinExistence type="inferred from homology"/>
<comment type="pathway">
    <text evidence="3 9">Cofactor biosynthesis; tetrahydrofolate biosynthesis; 7,8-dihydrofolate from 2-amino-4-hydroxy-6-hydroxymethyl-7,8-dihydropteridine diphosphate and 4-aminobenzoate: step 1/2.</text>
</comment>
<dbReference type="Proteomes" id="UP001166251">
    <property type="component" value="Unassembled WGS sequence"/>
</dbReference>
<protein>
    <recommendedName>
        <fullName evidence="4 9">Dihydropteroate synthase</fullName>
        <shortName evidence="9">DHPS</shortName>
        <ecNumber evidence="4 9">2.5.1.15</ecNumber>
    </recommendedName>
    <alternativeName>
        <fullName evidence="9">Dihydropteroate pyrophosphorylase</fullName>
    </alternativeName>
</protein>
<dbReference type="EMBL" id="JAHZSS010000007">
    <property type="protein sequence ID" value="MBW8190988.1"/>
    <property type="molecule type" value="Genomic_DNA"/>
</dbReference>
<dbReference type="PANTHER" id="PTHR20941">
    <property type="entry name" value="FOLATE SYNTHESIS PROTEINS"/>
    <property type="match status" value="1"/>
</dbReference>
<evidence type="ECO:0000256" key="9">
    <source>
        <dbReference type="RuleBase" id="RU361205"/>
    </source>
</evidence>
<dbReference type="InterPro" id="IPR045031">
    <property type="entry name" value="DHP_synth-like"/>
</dbReference>
<dbReference type="RefSeq" id="WP_220103671.1">
    <property type="nucleotide sequence ID" value="NZ_JAHZSS010000007.1"/>
</dbReference>
<dbReference type="PROSITE" id="PS50972">
    <property type="entry name" value="PTERIN_BINDING"/>
    <property type="match status" value="1"/>
</dbReference>
<dbReference type="NCBIfam" id="TIGR01496">
    <property type="entry name" value="DHPS"/>
    <property type="match status" value="1"/>
</dbReference>
<dbReference type="CDD" id="cd00739">
    <property type="entry name" value="DHPS"/>
    <property type="match status" value="1"/>
</dbReference>
<evidence type="ECO:0000259" key="10">
    <source>
        <dbReference type="PROSITE" id="PS50972"/>
    </source>
</evidence>
<dbReference type="PROSITE" id="PS00793">
    <property type="entry name" value="DHPS_2"/>
    <property type="match status" value="1"/>
</dbReference>
<accession>A0ABS7EGC6</accession>
<sequence>MTFDLYKPQVMGILNVTPDSFSDGGAFNSLDNALKQTEQMIADGASIIDIGGESTRPGAEDVAEAEELSRVIPVIEAIRQRFDVPISIDTTKAKVMTEAVAAGASMINDVCALQEPGALQAAAKANVPVCLMHMQGTPRTMQVEPSYGDVADEVNEFLRARAQTCIEAGIAKDHIVLDPGFGFGKTLPHNLSLLAQVEALVELGYPVLIGLSRKSMFGKLLDRDVDDRLAASLAGMMVTLNQGAHIFRVHDVKETMDCLRVWQAVKEQKA</sequence>
<evidence type="ECO:0000256" key="2">
    <source>
        <dbReference type="ARBA" id="ARBA00001946"/>
    </source>
</evidence>
<keyword evidence="8 9" id="KW-0289">Folate biosynthesis</keyword>
<dbReference type="SUPFAM" id="SSF51717">
    <property type="entry name" value="Dihydropteroate synthetase-like"/>
    <property type="match status" value="1"/>
</dbReference>
<dbReference type="InterPro" id="IPR000489">
    <property type="entry name" value="Pterin-binding_dom"/>
</dbReference>
<comment type="function">
    <text evidence="9">Catalyzes the condensation of para-aminobenzoate (pABA) with 6-hydroxymethyl-7,8-dihydropterin diphosphate (DHPt-PP) to form 7,8-dihydropteroate (H2Pte), the immediate precursor of folate derivatives.</text>
</comment>
<dbReference type="InterPro" id="IPR006390">
    <property type="entry name" value="DHP_synth_dom"/>
</dbReference>
<keyword evidence="7 9" id="KW-0460">Magnesium</keyword>
<name>A0ABS7EGC6_9GAMM</name>
<dbReference type="EC" id="2.5.1.15" evidence="4 9"/>
<feature type="domain" description="Pterin-binding" evidence="10">
    <location>
        <begin position="8"/>
        <end position="260"/>
    </location>
</feature>
<keyword evidence="5 9" id="KW-0808">Transferase</keyword>
<evidence type="ECO:0000256" key="8">
    <source>
        <dbReference type="ARBA" id="ARBA00022909"/>
    </source>
</evidence>
<evidence type="ECO:0000313" key="11">
    <source>
        <dbReference type="EMBL" id="MBW8190988.1"/>
    </source>
</evidence>
<dbReference type="Gene3D" id="3.20.20.20">
    <property type="entry name" value="Dihydropteroate synthase-like"/>
    <property type="match status" value="1"/>
</dbReference>
<dbReference type="PROSITE" id="PS00792">
    <property type="entry name" value="DHPS_1"/>
    <property type="match status" value="1"/>
</dbReference>
<evidence type="ECO:0000256" key="7">
    <source>
        <dbReference type="ARBA" id="ARBA00022842"/>
    </source>
</evidence>
<evidence type="ECO:0000256" key="4">
    <source>
        <dbReference type="ARBA" id="ARBA00012458"/>
    </source>
</evidence>
<evidence type="ECO:0000256" key="6">
    <source>
        <dbReference type="ARBA" id="ARBA00022723"/>
    </source>
</evidence>
<dbReference type="PANTHER" id="PTHR20941:SF1">
    <property type="entry name" value="FOLIC ACID SYNTHESIS PROTEIN FOL1"/>
    <property type="match status" value="1"/>
</dbReference>
<reference evidence="11" key="1">
    <citation type="submission" date="2021-07" db="EMBL/GenBank/DDBJ databases">
        <title>Neiella marina sp. nov., isolated from the intestinal content of sea cucumber Apostichopus japonicus.</title>
        <authorList>
            <person name="Bai X."/>
        </authorList>
    </citation>
    <scope>NUCLEOTIDE SEQUENCE</scope>
    <source>
        <strain evidence="11">126</strain>
    </source>
</reference>
<comment type="cofactor">
    <cofactor evidence="2 9">
        <name>Mg(2+)</name>
        <dbReference type="ChEBI" id="CHEBI:18420"/>
    </cofactor>
</comment>
<comment type="catalytic activity">
    <reaction evidence="1">
        <text>(7,8-dihydropterin-6-yl)methyl diphosphate + 4-aminobenzoate = 7,8-dihydropteroate + diphosphate</text>
        <dbReference type="Rhea" id="RHEA:19949"/>
        <dbReference type="ChEBI" id="CHEBI:17836"/>
        <dbReference type="ChEBI" id="CHEBI:17839"/>
        <dbReference type="ChEBI" id="CHEBI:33019"/>
        <dbReference type="ChEBI" id="CHEBI:72950"/>
        <dbReference type="EC" id="2.5.1.15"/>
    </reaction>
</comment>
<keyword evidence="6 9" id="KW-0479">Metal-binding</keyword>
<evidence type="ECO:0000313" key="12">
    <source>
        <dbReference type="Proteomes" id="UP001166251"/>
    </source>
</evidence>
<dbReference type="Pfam" id="PF00809">
    <property type="entry name" value="Pterin_bind"/>
    <property type="match status" value="1"/>
</dbReference>
<organism evidence="11 12">
    <name type="scientific">Neiella holothuriorum</name>
    <dbReference type="NCBI Taxonomy" id="2870530"/>
    <lineage>
        <taxon>Bacteria</taxon>
        <taxon>Pseudomonadati</taxon>
        <taxon>Pseudomonadota</taxon>
        <taxon>Gammaproteobacteria</taxon>
        <taxon>Alteromonadales</taxon>
        <taxon>Echinimonadaceae</taxon>
        <taxon>Neiella</taxon>
    </lineage>
</organism>
<comment type="similarity">
    <text evidence="9">Belongs to the DHPS family.</text>
</comment>
<dbReference type="InterPro" id="IPR011005">
    <property type="entry name" value="Dihydropteroate_synth-like_sf"/>
</dbReference>
<comment type="caution">
    <text evidence="11">The sequence shown here is derived from an EMBL/GenBank/DDBJ whole genome shotgun (WGS) entry which is preliminary data.</text>
</comment>